<protein>
    <recommendedName>
        <fullName evidence="1">Integrase core domain-containing protein</fullName>
    </recommendedName>
</protein>
<dbReference type="PANTHER" id="PTHR46791:SF4">
    <property type="match status" value="1"/>
</dbReference>
<reference evidence="2 3" key="1">
    <citation type="submission" date="2022-05" db="EMBL/GenBank/DDBJ databases">
        <authorList>
            <consortium name="Genoscope - CEA"/>
            <person name="William W."/>
        </authorList>
    </citation>
    <scope>NUCLEOTIDE SEQUENCE [LARGE SCALE GENOMIC DNA]</scope>
</reference>
<evidence type="ECO:0000313" key="2">
    <source>
        <dbReference type="EMBL" id="CAH3144515.1"/>
    </source>
</evidence>
<dbReference type="Pfam" id="PF24764">
    <property type="entry name" value="rva_4"/>
    <property type="match status" value="1"/>
</dbReference>
<keyword evidence="3" id="KW-1185">Reference proteome</keyword>
<dbReference type="InterPro" id="IPR058913">
    <property type="entry name" value="Integrase_dom_put"/>
</dbReference>
<proteinExistence type="predicted"/>
<name>A0ABN8PIB8_9CNID</name>
<comment type="caution">
    <text evidence="2">The sequence shown here is derived from an EMBL/GenBank/DDBJ whole genome shotgun (WGS) entry which is preliminary data.</text>
</comment>
<evidence type="ECO:0000313" key="3">
    <source>
        <dbReference type="Proteomes" id="UP001159427"/>
    </source>
</evidence>
<feature type="non-terminal residue" evidence="2">
    <location>
        <position position="1"/>
    </location>
</feature>
<accession>A0ABN8PIB8</accession>
<dbReference type="PANTHER" id="PTHR46791">
    <property type="entry name" value="EXPRESSED PROTEIN"/>
    <property type="match status" value="1"/>
</dbReference>
<dbReference type="EMBL" id="CALNXI010000873">
    <property type="protein sequence ID" value="CAH3144515.1"/>
    <property type="molecule type" value="Genomic_DNA"/>
</dbReference>
<evidence type="ECO:0000259" key="1">
    <source>
        <dbReference type="Pfam" id="PF24764"/>
    </source>
</evidence>
<dbReference type="Proteomes" id="UP001159427">
    <property type="component" value="Unassembled WGS sequence"/>
</dbReference>
<sequence>ERNERGFALFLKNLKSVLNLLASVDELETDVLIQTRSRLVDASGTLSLLLNDMSNDFYDSLDISYSTPLNLSQTGRGRKRYEITKDQLEHLQSLYFSWEAIARILQVSLSTLQRRRRELGVNTPAYSEISDDKLDEIYRSVPGSSSTGPLTPNIGRRRFIGALRSRGWSIQRWRVSDCLRRMDPVGTALRWRMTIHGRKYYVPTPNSLWHIDSGHKLIRYKLITHNNKAETVLSLFQNAVQKWGLPSRVRCDYSMENYHVGAYMIQHGGPARGSIITGSSVHNSRVERTHRDVYSGVLAFYSRVFQQLEDEGNLNVLNDVHIFSLHHIYIPRIQNSLEELVSQMNNRPVSTERNHSPLQMWERGMLENLHSGHTALSEAEIEHLGVDRDGVLSVEVEDYQVEIDPPLVSLSEEQKGELPDPLTNDGNSGKDIYLQCIEVVNGFLCSS</sequence>
<gene>
    <name evidence="2" type="ORF">PEVE_00043201</name>
</gene>
<organism evidence="2 3">
    <name type="scientific">Porites evermanni</name>
    <dbReference type="NCBI Taxonomy" id="104178"/>
    <lineage>
        <taxon>Eukaryota</taxon>
        <taxon>Metazoa</taxon>
        <taxon>Cnidaria</taxon>
        <taxon>Anthozoa</taxon>
        <taxon>Hexacorallia</taxon>
        <taxon>Scleractinia</taxon>
        <taxon>Fungiina</taxon>
        <taxon>Poritidae</taxon>
        <taxon>Porites</taxon>
    </lineage>
</organism>
<feature type="domain" description="Integrase core" evidence="1">
    <location>
        <begin position="225"/>
        <end position="375"/>
    </location>
</feature>